<sequence>MNNKVQHYRNRLGLTQSELAQKSGLSLRTIQRIEAGLEPKGFTLKSITKALEIESTDLLEEHTTDTSVDIAQAKLINIASLAYWVLPFGNIIVPSILIYKQSGSDTRKIGLNMLSIQILWTLLTSALLLLSPAIQVRLATTVPIIFVVLFSMFCLNAFIIILNAIELNRSGKPYILLKYSLL</sequence>
<evidence type="ECO:0000313" key="7">
    <source>
        <dbReference type="EMBL" id="GCC51603.1"/>
    </source>
</evidence>
<gene>
    <name evidence="7" type="ORF">SanaruYs_18290</name>
</gene>
<evidence type="ECO:0000256" key="4">
    <source>
        <dbReference type="ARBA" id="ARBA00023136"/>
    </source>
</evidence>
<dbReference type="SUPFAM" id="SSF47413">
    <property type="entry name" value="lambda repressor-like DNA-binding domains"/>
    <property type="match status" value="1"/>
</dbReference>
<protein>
    <submittedName>
        <fullName evidence="7">XRE family transcriptional regulator</fullName>
    </submittedName>
</protein>
<dbReference type="EMBL" id="BHXQ01000003">
    <property type="protein sequence ID" value="GCC51603.1"/>
    <property type="molecule type" value="Genomic_DNA"/>
</dbReference>
<feature type="transmembrane region" description="Helical" evidence="5">
    <location>
        <begin position="81"/>
        <end position="99"/>
    </location>
</feature>
<dbReference type="GO" id="GO:0003677">
    <property type="term" value="F:DNA binding"/>
    <property type="evidence" value="ECO:0007669"/>
    <property type="project" value="InterPro"/>
</dbReference>
<dbReference type="CDD" id="cd00093">
    <property type="entry name" value="HTH_XRE"/>
    <property type="match status" value="1"/>
</dbReference>
<dbReference type="OrthoDB" id="1357763at2"/>
<evidence type="ECO:0000256" key="1">
    <source>
        <dbReference type="ARBA" id="ARBA00004141"/>
    </source>
</evidence>
<keyword evidence="4 5" id="KW-0472">Membrane</keyword>
<dbReference type="AlphaFoldDB" id="A0A401U9L4"/>
<evidence type="ECO:0000259" key="6">
    <source>
        <dbReference type="PROSITE" id="PS50943"/>
    </source>
</evidence>
<comment type="caution">
    <text evidence="7">The sequence shown here is derived from an EMBL/GenBank/DDBJ whole genome shotgun (WGS) entry which is preliminary data.</text>
</comment>
<evidence type="ECO:0000256" key="5">
    <source>
        <dbReference type="SAM" id="Phobius"/>
    </source>
</evidence>
<evidence type="ECO:0000313" key="8">
    <source>
        <dbReference type="Proteomes" id="UP000288227"/>
    </source>
</evidence>
<proteinExistence type="predicted"/>
<dbReference type="Proteomes" id="UP000288227">
    <property type="component" value="Unassembled WGS sequence"/>
</dbReference>
<dbReference type="Gene3D" id="1.10.260.40">
    <property type="entry name" value="lambda repressor-like DNA-binding domains"/>
    <property type="match status" value="1"/>
</dbReference>
<dbReference type="InterPro" id="IPR010982">
    <property type="entry name" value="Lambda_DNA-bd_dom_sf"/>
</dbReference>
<dbReference type="Pfam" id="PF09685">
    <property type="entry name" value="MamF_MmsF"/>
    <property type="match status" value="1"/>
</dbReference>
<reference evidence="7 8" key="1">
    <citation type="submission" date="2018-11" db="EMBL/GenBank/DDBJ databases">
        <title>Chryseotalea sanarue gen. nov., sp., nov., a member of the family Cytophagaceae, isolated from a brackish lake in Hamamatsu Japan.</title>
        <authorList>
            <person name="Maejima Y."/>
            <person name="Iino T."/>
            <person name="Muraguchi Y."/>
            <person name="Fukuda K."/>
            <person name="Ohkuma M."/>
            <person name="Moriuchi R."/>
            <person name="Dohra H."/>
            <person name="Kimbara K."/>
            <person name="Shintani M."/>
        </authorList>
    </citation>
    <scope>NUCLEOTIDE SEQUENCE [LARGE SCALE GENOMIC DNA]</scope>
    <source>
        <strain evidence="7 8">Ys</strain>
    </source>
</reference>
<dbReference type="Pfam" id="PF01381">
    <property type="entry name" value="HTH_3"/>
    <property type="match status" value="1"/>
</dbReference>
<feature type="transmembrane region" description="Helical" evidence="5">
    <location>
        <begin position="142"/>
        <end position="165"/>
    </location>
</feature>
<dbReference type="InterPro" id="IPR019109">
    <property type="entry name" value="MamF_MmsF"/>
</dbReference>
<feature type="domain" description="HTH cro/C1-type" evidence="6">
    <location>
        <begin position="5"/>
        <end position="59"/>
    </location>
</feature>
<keyword evidence="2 5" id="KW-0812">Transmembrane</keyword>
<keyword evidence="3 5" id="KW-1133">Transmembrane helix</keyword>
<dbReference type="RefSeq" id="WP_127122258.1">
    <property type="nucleotide sequence ID" value="NZ_BHXQ01000003.1"/>
</dbReference>
<evidence type="ECO:0000256" key="3">
    <source>
        <dbReference type="ARBA" id="ARBA00022989"/>
    </source>
</evidence>
<evidence type="ECO:0000256" key="2">
    <source>
        <dbReference type="ARBA" id="ARBA00022692"/>
    </source>
</evidence>
<dbReference type="SMART" id="SM00530">
    <property type="entry name" value="HTH_XRE"/>
    <property type="match status" value="1"/>
</dbReference>
<feature type="transmembrane region" description="Helical" evidence="5">
    <location>
        <begin position="111"/>
        <end position="130"/>
    </location>
</feature>
<name>A0A401U9L4_9BACT</name>
<dbReference type="PROSITE" id="PS50943">
    <property type="entry name" value="HTH_CROC1"/>
    <property type="match status" value="1"/>
</dbReference>
<accession>A0A401U9L4</accession>
<keyword evidence="8" id="KW-1185">Reference proteome</keyword>
<comment type="subcellular location">
    <subcellularLocation>
        <location evidence="1">Membrane</location>
        <topology evidence="1">Multi-pass membrane protein</topology>
    </subcellularLocation>
</comment>
<dbReference type="InterPro" id="IPR001387">
    <property type="entry name" value="Cro/C1-type_HTH"/>
</dbReference>
<organism evidence="7 8">
    <name type="scientific">Chryseotalea sanaruensis</name>
    <dbReference type="NCBI Taxonomy" id="2482724"/>
    <lineage>
        <taxon>Bacteria</taxon>
        <taxon>Pseudomonadati</taxon>
        <taxon>Bacteroidota</taxon>
        <taxon>Cytophagia</taxon>
        <taxon>Cytophagales</taxon>
        <taxon>Chryseotaleaceae</taxon>
        <taxon>Chryseotalea</taxon>
    </lineage>
</organism>